<feature type="compositionally biased region" description="Polar residues" evidence="1">
    <location>
        <begin position="33"/>
        <end position="44"/>
    </location>
</feature>
<proteinExistence type="predicted"/>
<evidence type="ECO:0000313" key="2">
    <source>
        <dbReference type="EMBL" id="GBP83139.1"/>
    </source>
</evidence>
<feature type="compositionally biased region" description="Low complexity" evidence="1">
    <location>
        <begin position="272"/>
        <end position="283"/>
    </location>
</feature>
<evidence type="ECO:0000256" key="1">
    <source>
        <dbReference type="SAM" id="MobiDB-lite"/>
    </source>
</evidence>
<sequence>MHKHNEVHGHASPIKMKQLTCTKDAPPIKCSESGASSQKFSQSARPERTPPRARSQCSLYYIISHCVFCAARRPATLPTESPLRRQPPRSTANNIFYHFRSNHEKPNGANEVICSETRALAFPLQGTANPDGPGTTGIGGCSSPIPGVARPPSIIPYSILRTPFASIHVYLPPSSGKPAGRPASSIVRLENNRRQLDTCAAVDNCTVECLRPYVRIESPCPPGAGGSGPKKQITFKFIQQVLTKALSEMGYEAPQDLVNKLIARVTPVSSRASSRASSCTASPIKTTKNQNKRQASSSSSDEGTTCSDSTVVGSDMLKKAKTTRGQPEMDIDPSPAPTTCANDAQPQNGPNNSDYDRQGLHN</sequence>
<gene>
    <name evidence="2" type="ORF">EVAR_90294_1</name>
</gene>
<feature type="compositionally biased region" description="Polar residues" evidence="1">
    <location>
        <begin position="284"/>
        <end position="295"/>
    </location>
</feature>
<comment type="caution">
    <text evidence="2">The sequence shown here is derived from an EMBL/GenBank/DDBJ whole genome shotgun (WGS) entry which is preliminary data.</text>
</comment>
<dbReference type="Proteomes" id="UP000299102">
    <property type="component" value="Unassembled WGS sequence"/>
</dbReference>
<protein>
    <submittedName>
        <fullName evidence="2">Uncharacterized protein</fullName>
    </submittedName>
</protein>
<feature type="compositionally biased region" description="Low complexity" evidence="1">
    <location>
        <begin position="296"/>
        <end position="310"/>
    </location>
</feature>
<reference evidence="2 3" key="1">
    <citation type="journal article" date="2019" name="Commun. Biol.">
        <title>The bagworm genome reveals a unique fibroin gene that provides high tensile strength.</title>
        <authorList>
            <person name="Kono N."/>
            <person name="Nakamura H."/>
            <person name="Ohtoshi R."/>
            <person name="Tomita M."/>
            <person name="Numata K."/>
            <person name="Arakawa K."/>
        </authorList>
    </citation>
    <scope>NUCLEOTIDE SEQUENCE [LARGE SCALE GENOMIC DNA]</scope>
</reference>
<name>A0A4C1Z898_EUMVA</name>
<evidence type="ECO:0000313" key="3">
    <source>
        <dbReference type="Proteomes" id="UP000299102"/>
    </source>
</evidence>
<accession>A0A4C1Z898</accession>
<dbReference type="EMBL" id="BGZK01001606">
    <property type="protein sequence ID" value="GBP83139.1"/>
    <property type="molecule type" value="Genomic_DNA"/>
</dbReference>
<feature type="compositionally biased region" description="Polar residues" evidence="1">
    <location>
        <begin position="337"/>
        <end position="353"/>
    </location>
</feature>
<feature type="region of interest" description="Disordered" evidence="1">
    <location>
        <begin position="272"/>
        <end position="362"/>
    </location>
</feature>
<organism evidence="2 3">
    <name type="scientific">Eumeta variegata</name>
    <name type="common">Bagworm moth</name>
    <name type="synonym">Eumeta japonica</name>
    <dbReference type="NCBI Taxonomy" id="151549"/>
    <lineage>
        <taxon>Eukaryota</taxon>
        <taxon>Metazoa</taxon>
        <taxon>Ecdysozoa</taxon>
        <taxon>Arthropoda</taxon>
        <taxon>Hexapoda</taxon>
        <taxon>Insecta</taxon>
        <taxon>Pterygota</taxon>
        <taxon>Neoptera</taxon>
        <taxon>Endopterygota</taxon>
        <taxon>Lepidoptera</taxon>
        <taxon>Glossata</taxon>
        <taxon>Ditrysia</taxon>
        <taxon>Tineoidea</taxon>
        <taxon>Psychidae</taxon>
        <taxon>Oiketicinae</taxon>
        <taxon>Eumeta</taxon>
    </lineage>
</organism>
<keyword evidence="3" id="KW-1185">Reference proteome</keyword>
<feature type="region of interest" description="Disordered" evidence="1">
    <location>
        <begin position="27"/>
        <end position="51"/>
    </location>
</feature>
<dbReference type="AlphaFoldDB" id="A0A4C1Z898"/>